<dbReference type="Gene3D" id="2.60.120.10">
    <property type="entry name" value="Jelly Rolls"/>
    <property type="match status" value="1"/>
</dbReference>
<proteinExistence type="inferred from homology"/>
<evidence type="ECO:0000313" key="5">
    <source>
        <dbReference type="EMBL" id="JAG37626.1"/>
    </source>
</evidence>
<name>A0A0A9Z197_LYGHE</name>
<keyword evidence="3" id="KW-0114">cAMP</keyword>
<evidence type="ECO:0000313" key="6">
    <source>
        <dbReference type="EMBL" id="JAP97782.1"/>
    </source>
</evidence>
<keyword evidence="5" id="KW-0418">Kinase</keyword>
<reference evidence="6" key="3">
    <citation type="journal article" date="2016" name="Gigascience">
        <title>De novo construction of an expanded transcriptome assembly for the western tarnished plant bug, Lygus hesperus.</title>
        <authorList>
            <person name="Tassone E.E."/>
            <person name="Geib S.M."/>
            <person name="Hall B."/>
            <person name="Fabrick J.A."/>
            <person name="Brent C.S."/>
            <person name="Hull J.J."/>
        </authorList>
    </citation>
    <scope>NUCLEOTIDE SEQUENCE</scope>
</reference>
<organism evidence="5">
    <name type="scientific">Lygus hesperus</name>
    <name type="common">Western plant bug</name>
    <dbReference type="NCBI Taxonomy" id="30085"/>
    <lineage>
        <taxon>Eukaryota</taxon>
        <taxon>Metazoa</taxon>
        <taxon>Ecdysozoa</taxon>
        <taxon>Arthropoda</taxon>
        <taxon>Hexapoda</taxon>
        <taxon>Insecta</taxon>
        <taxon>Pterygota</taxon>
        <taxon>Neoptera</taxon>
        <taxon>Paraneoptera</taxon>
        <taxon>Hemiptera</taxon>
        <taxon>Heteroptera</taxon>
        <taxon>Panheteroptera</taxon>
        <taxon>Cimicomorpha</taxon>
        <taxon>Miridae</taxon>
        <taxon>Mirini</taxon>
        <taxon>Lygus</taxon>
    </lineage>
</organism>
<dbReference type="InterPro" id="IPR050503">
    <property type="entry name" value="cAMP-dep_PK_reg_su-like"/>
</dbReference>
<keyword evidence="2" id="KW-0547">Nucleotide-binding</keyword>
<dbReference type="InterPro" id="IPR018490">
    <property type="entry name" value="cNMP-bd_dom_sf"/>
</dbReference>
<dbReference type="Pfam" id="PF00027">
    <property type="entry name" value="cNMP_binding"/>
    <property type="match status" value="1"/>
</dbReference>
<dbReference type="AlphaFoldDB" id="A0A0A9Z197"/>
<dbReference type="GO" id="GO:0030552">
    <property type="term" value="F:cAMP binding"/>
    <property type="evidence" value="ECO:0007669"/>
    <property type="project" value="UniProtKB-KW"/>
</dbReference>
<evidence type="ECO:0000256" key="2">
    <source>
        <dbReference type="ARBA" id="ARBA00022566"/>
    </source>
</evidence>
<dbReference type="InterPro" id="IPR014710">
    <property type="entry name" value="RmlC-like_jellyroll"/>
</dbReference>
<dbReference type="GO" id="GO:0005829">
    <property type="term" value="C:cytosol"/>
    <property type="evidence" value="ECO:0007669"/>
    <property type="project" value="TreeGrafter"/>
</dbReference>
<dbReference type="GO" id="GO:0034236">
    <property type="term" value="F:protein kinase A catalytic subunit binding"/>
    <property type="evidence" value="ECO:0007669"/>
    <property type="project" value="TreeGrafter"/>
</dbReference>
<dbReference type="CDD" id="cd00038">
    <property type="entry name" value="CAP_ED"/>
    <property type="match status" value="1"/>
</dbReference>
<dbReference type="InterPro" id="IPR000595">
    <property type="entry name" value="cNMP-bd_dom"/>
</dbReference>
<dbReference type="PANTHER" id="PTHR11635">
    <property type="entry name" value="CAMP-DEPENDENT PROTEIN KINASE REGULATORY CHAIN"/>
    <property type="match status" value="1"/>
</dbReference>
<dbReference type="EMBL" id="GDHC01020846">
    <property type="protein sequence ID" value="JAP97782.1"/>
    <property type="molecule type" value="Transcribed_RNA"/>
</dbReference>
<dbReference type="EMBL" id="GBHO01005978">
    <property type="protein sequence ID" value="JAG37626.1"/>
    <property type="molecule type" value="Transcribed_RNA"/>
</dbReference>
<dbReference type="GO" id="GO:0016301">
    <property type="term" value="F:kinase activity"/>
    <property type="evidence" value="ECO:0007669"/>
    <property type="project" value="UniProtKB-KW"/>
</dbReference>
<evidence type="ECO:0000256" key="3">
    <source>
        <dbReference type="ARBA" id="ARBA00023149"/>
    </source>
</evidence>
<reference evidence="5" key="1">
    <citation type="journal article" date="2014" name="PLoS ONE">
        <title>Transcriptome-Based Identification of ABC Transporters in the Western Tarnished Plant Bug Lygus hesperus.</title>
        <authorList>
            <person name="Hull J.J."/>
            <person name="Chaney K."/>
            <person name="Geib S.M."/>
            <person name="Fabrick J.A."/>
            <person name="Brent C.S."/>
            <person name="Walsh D."/>
            <person name="Lavine L.C."/>
        </authorList>
    </citation>
    <scope>NUCLEOTIDE SEQUENCE</scope>
</reference>
<gene>
    <name evidence="5" type="primary">egl-4_4</name>
    <name evidence="6" type="synonym">egl-4_1</name>
    <name evidence="5" type="ORF">CM83_2395</name>
    <name evidence="6" type="ORF">g.19914</name>
</gene>
<comment type="similarity">
    <text evidence="1">Belongs to the cAMP-dependent kinase regulatory chain family.</text>
</comment>
<dbReference type="PROSITE" id="PS50042">
    <property type="entry name" value="CNMP_BINDING_3"/>
    <property type="match status" value="1"/>
</dbReference>
<accession>A0A0A9Z197</accession>
<protein>
    <submittedName>
        <fullName evidence="5">cGMP-dependent protein kinase egl-4</fullName>
    </submittedName>
</protein>
<evidence type="ECO:0000256" key="1">
    <source>
        <dbReference type="ARBA" id="ARBA00005753"/>
    </source>
</evidence>
<feature type="domain" description="Cyclic nucleotide-binding" evidence="4">
    <location>
        <begin position="43"/>
        <end position="156"/>
    </location>
</feature>
<dbReference type="SUPFAM" id="SSF51206">
    <property type="entry name" value="cAMP-binding domain-like"/>
    <property type="match status" value="1"/>
</dbReference>
<dbReference type="GO" id="GO:0005952">
    <property type="term" value="C:cAMP-dependent protein kinase complex"/>
    <property type="evidence" value="ECO:0007669"/>
    <property type="project" value="InterPro"/>
</dbReference>
<dbReference type="PANTHER" id="PTHR11635:SF152">
    <property type="entry name" value="CAMP-DEPENDENT PROTEIN KINASE TYPE I REGULATORY SUBUNIT-RELATED"/>
    <property type="match status" value="1"/>
</dbReference>
<dbReference type="GO" id="GO:0004862">
    <property type="term" value="F:cAMP-dependent protein kinase inhibitor activity"/>
    <property type="evidence" value="ECO:0007669"/>
    <property type="project" value="TreeGrafter"/>
</dbReference>
<reference evidence="5" key="2">
    <citation type="submission" date="2014-07" db="EMBL/GenBank/DDBJ databases">
        <authorList>
            <person name="Hull J."/>
        </authorList>
    </citation>
    <scope>NUCLEOTIDE SEQUENCE</scope>
</reference>
<keyword evidence="2" id="KW-0116">cAMP-binding</keyword>
<evidence type="ECO:0000259" key="4">
    <source>
        <dbReference type="PROSITE" id="PS50042"/>
    </source>
</evidence>
<sequence>MTVVALSPFKCACISRDLYQSVSSNLAKDRQERYANILSASSVFAQASEEERARIATVMCEVVYKAGDRLIQLGTPVDCVYVVLHGNLSVYGKNIYLNEYDEEDGEEVHANITEGKLAGHLEMLFQHVASASVVVESPTAHVARISRYNFEKLVNE</sequence>
<keyword evidence="5" id="KW-0808">Transferase</keyword>